<feature type="region of interest" description="Disordered" evidence="1">
    <location>
        <begin position="301"/>
        <end position="369"/>
    </location>
</feature>
<dbReference type="GO" id="GO:0003779">
    <property type="term" value="F:actin binding"/>
    <property type="evidence" value="ECO:0007669"/>
    <property type="project" value="TreeGrafter"/>
</dbReference>
<evidence type="ECO:0000259" key="2">
    <source>
        <dbReference type="Pfam" id="PF25281"/>
    </source>
</evidence>
<feature type="domain" description="Microtubule-associated protein 1A/B/S-like MBL-like" evidence="2">
    <location>
        <begin position="7"/>
        <end position="246"/>
    </location>
</feature>
<evidence type="ECO:0000313" key="4">
    <source>
        <dbReference type="Proteomes" id="UP000024404"/>
    </source>
</evidence>
<reference evidence="3" key="2">
    <citation type="submission" date="2022-06" db="UniProtKB">
        <authorList>
            <consortium name="EnsemblMetazoa"/>
        </authorList>
    </citation>
    <scope>IDENTIFICATION</scope>
</reference>
<dbReference type="EMBL" id="CMVM020000020">
    <property type="status" value="NOT_ANNOTATED_CDS"/>
    <property type="molecule type" value="Genomic_DNA"/>
</dbReference>
<dbReference type="InterPro" id="IPR057480">
    <property type="entry name" value="MAP1A/B/S-like_MBL"/>
</dbReference>
<feature type="compositionally biased region" description="Polar residues" evidence="1">
    <location>
        <begin position="661"/>
        <end position="672"/>
    </location>
</feature>
<dbReference type="InterPro" id="IPR026074">
    <property type="entry name" value="MAP1"/>
</dbReference>
<feature type="region of interest" description="Disordered" evidence="1">
    <location>
        <begin position="407"/>
        <end position="436"/>
    </location>
</feature>
<dbReference type="GO" id="GO:0043025">
    <property type="term" value="C:neuronal cell body"/>
    <property type="evidence" value="ECO:0007669"/>
    <property type="project" value="TreeGrafter"/>
</dbReference>
<dbReference type="GO" id="GO:0005829">
    <property type="term" value="C:cytosol"/>
    <property type="evidence" value="ECO:0007669"/>
    <property type="project" value="TreeGrafter"/>
</dbReference>
<feature type="region of interest" description="Disordered" evidence="1">
    <location>
        <begin position="517"/>
        <end position="553"/>
    </location>
</feature>
<accession>A0A8R1TR11</accession>
<proteinExistence type="predicted"/>
<dbReference type="GO" id="GO:0045202">
    <property type="term" value="C:synapse"/>
    <property type="evidence" value="ECO:0007669"/>
    <property type="project" value="TreeGrafter"/>
</dbReference>
<dbReference type="GO" id="GO:0031114">
    <property type="term" value="P:regulation of microtubule depolymerization"/>
    <property type="evidence" value="ECO:0007669"/>
    <property type="project" value="TreeGrafter"/>
</dbReference>
<dbReference type="GO" id="GO:0030425">
    <property type="term" value="C:dendrite"/>
    <property type="evidence" value="ECO:0007669"/>
    <property type="project" value="TreeGrafter"/>
</dbReference>
<sequence length="921" mass="100524">MIQDANLVQLLPAGHSVGSIRTRHPLMYVFSGGNEDAAFFSVNGFSILLDGGDEKVVPYWNLIRNYDKISAAVVTRISPKCLQGISAILMRKYLQECHPNFGSLICNLPPSSVTNGDSKASKVLRAMHEGLRAEGLKPIEAFASTKLEPITLYEVIGEGALRMIVLNPERNSKDLTSLLHALKTDENIEKFAALTSLAFLLVWYPSDHTMPVSRILITGACSLEKLYASLEKLKNEEYLRYPKFTQAMKEKSSTARPGKMIRKLVPTKNLPNLSSRPASLQTATLSAPGEPLKKVVKQPLAGAAQSRITANAKRPITESTKASAISSNKSHTPETKLGSKSGKSRPSDAKKNATLEIKPKENEIGKTKLADKTGVKTAVAKEKAQNSDQVSINAQCTKLLQSPVASTDLSSLSNTQKAGSPSHPEDSFKMEEKTPLSPKIPQIPENSFQPQIPEDNGLLDGIEEPMKVRKISMDFSNDDMNPGENFLEEKTGTHGKQFDPLDSALSSEDTLLLDSTPMTPSAPSVISTDVIQNSSDASSSSKESHDYGSVSKTATHNREVIHKGSLQDLFGDDISPFMAGLVTGIVDDPSTTLQKLPSVNNNEPEIPKSSETLLSLNKLNNGTLEQVQDNKGDETERTMILREEVEKIQTSSGIKREEFSIRSSGSSDSVNAQPDPALDEVIDSLFEASKMVDNARKTADELEHHIQDVTTQVINNTHSVAAADITSCMEQLTTVKNVFDGQVTSITHDINDNANALANQNAYEEKRAEEMYLPPMTSAARARAKPVVNGVKTKPKLSQPLYFDIVFVPHHGAHPILKDEEAAKAFVTSIRSRRYVLSGKNSIRTYFIDGLIAGKAAWKKPELEVDVLPTHDSDELTLYSREKADEIAEAGISLRCSVERCTLRLSSGGNDDICAAFKFEI</sequence>
<feature type="compositionally biased region" description="Polar residues" evidence="1">
    <location>
        <begin position="317"/>
        <end position="330"/>
    </location>
</feature>
<feature type="compositionally biased region" description="Polar residues" evidence="1">
    <location>
        <begin position="407"/>
        <end position="419"/>
    </location>
</feature>
<dbReference type="GO" id="GO:0000226">
    <property type="term" value="P:microtubule cytoskeleton organization"/>
    <property type="evidence" value="ECO:0007669"/>
    <property type="project" value="InterPro"/>
</dbReference>
<dbReference type="PANTHER" id="PTHR13843:SF12">
    <property type="entry name" value="ATPASE F1_V1_A1 COMPLEX ALPHA_BETA SUBUNIT NUCLEOTIDE-BINDING DOMAIN-CONTAINING PROTEIN"/>
    <property type="match status" value="1"/>
</dbReference>
<dbReference type="GO" id="GO:0005874">
    <property type="term" value="C:microtubule"/>
    <property type="evidence" value="ECO:0007669"/>
    <property type="project" value="InterPro"/>
</dbReference>
<dbReference type="PANTHER" id="PTHR13843">
    <property type="entry name" value="MICROTUBULE-ASSOCIATED PROTEIN"/>
    <property type="match status" value="1"/>
</dbReference>
<feature type="compositionally biased region" description="Basic and acidic residues" evidence="1">
    <location>
        <begin position="423"/>
        <end position="434"/>
    </location>
</feature>
<dbReference type="Pfam" id="PF25281">
    <property type="entry name" value="MBL_MAP1B"/>
    <property type="match status" value="1"/>
</dbReference>
<evidence type="ECO:0000256" key="1">
    <source>
        <dbReference type="SAM" id="MobiDB-lite"/>
    </source>
</evidence>
<reference evidence="4" key="1">
    <citation type="submission" date="2013-10" db="EMBL/GenBank/DDBJ databases">
        <title>Genome sequencing of Onchocerca volvulus.</title>
        <authorList>
            <person name="Cotton J."/>
            <person name="Tsai J."/>
            <person name="Stanley E."/>
            <person name="Tracey A."/>
            <person name="Holroyd N."/>
            <person name="Lustigman S."/>
            <person name="Berriman M."/>
        </authorList>
    </citation>
    <scope>NUCLEOTIDE SEQUENCE</scope>
</reference>
<dbReference type="GO" id="GO:0008017">
    <property type="term" value="F:microtubule binding"/>
    <property type="evidence" value="ECO:0007669"/>
    <property type="project" value="InterPro"/>
</dbReference>
<feature type="compositionally biased region" description="Polar residues" evidence="1">
    <location>
        <begin position="517"/>
        <end position="533"/>
    </location>
</feature>
<keyword evidence="4" id="KW-1185">Reference proteome</keyword>
<organism evidence="3 4">
    <name type="scientific">Onchocerca volvulus</name>
    <dbReference type="NCBI Taxonomy" id="6282"/>
    <lineage>
        <taxon>Eukaryota</taxon>
        <taxon>Metazoa</taxon>
        <taxon>Ecdysozoa</taxon>
        <taxon>Nematoda</taxon>
        <taxon>Chromadorea</taxon>
        <taxon>Rhabditida</taxon>
        <taxon>Spirurina</taxon>
        <taxon>Spiruromorpha</taxon>
        <taxon>Filarioidea</taxon>
        <taxon>Onchocercidae</taxon>
        <taxon>Onchocerca</taxon>
    </lineage>
</organism>
<name>A0A8R1TR11_ONCVO</name>
<protein>
    <recommendedName>
        <fullName evidence="2">Microtubule-associated protein 1A/B/S-like MBL-like domain-containing protein</fullName>
    </recommendedName>
</protein>
<feature type="region of interest" description="Disordered" evidence="1">
    <location>
        <begin position="652"/>
        <end position="675"/>
    </location>
</feature>
<dbReference type="AlphaFoldDB" id="A0A8R1TR11"/>
<dbReference type="EnsemblMetazoa" id="OVOC278.1">
    <property type="protein sequence ID" value="OVOC278.1"/>
    <property type="gene ID" value="WBGene00237087"/>
</dbReference>
<dbReference type="Proteomes" id="UP000024404">
    <property type="component" value="Unassembled WGS sequence"/>
</dbReference>
<dbReference type="GO" id="GO:0016358">
    <property type="term" value="P:dendrite development"/>
    <property type="evidence" value="ECO:0007669"/>
    <property type="project" value="TreeGrafter"/>
</dbReference>
<feature type="compositionally biased region" description="Basic and acidic residues" evidence="1">
    <location>
        <begin position="345"/>
        <end position="369"/>
    </location>
</feature>
<dbReference type="GO" id="GO:0005875">
    <property type="term" value="C:microtubule associated complex"/>
    <property type="evidence" value="ECO:0007669"/>
    <property type="project" value="TreeGrafter"/>
</dbReference>
<dbReference type="GO" id="GO:0007409">
    <property type="term" value="P:axonogenesis"/>
    <property type="evidence" value="ECO:0007669"/>
    <property type="project" value="TreeGrafter"/>
</dbReference>
<evidence type="ECO:0000313" key="3">
    <source>
        <dbReference type="EnsemblMetazoa" id="OVOC278.1"/>
    </source>
</evidence>